<accession>X0KNR6</accession>
<dbReference type="HOGENOM" id="CLU_1138037_0_0_1"/>
<feature type="compositionally biased region" description="Basic and acidic residues" evidence="1">
    <location>
        <begin position="74"/>
        <end position="84"/>
    </location>
</feature>
<proteinExistence type="predicted"/>
<feature type="region of interest" description="Disordered" evidence="1">
    <location>
        <begin position="1"/>
        <end position="109"/>
    </location>
</feature>
<evidence type="ECO:0000313" key="2">
    <source>
        <dbReference type="EMBL" id="EXM15218.1"/>
    </source>
</evidence>
<feature type="region of interest" description="Disordered" evidence="1">
    <location>
        <begin position="139"/>
        <end position="231"/>
    </location>
</feature>
<organism evidence="2">
    <name type="scientific">Fusarium oxysporum f. sp. vasinfectum 25433</name>
    <dbReference type="NCBI Taxonomy" id="1089449"/>
    <lineage>
        <taxon>Eukaryota</taxon>
        <taxon>Fungi</taxon>
        <taxon>Dikarya</taxon>
        <taxon>Ascomycota</taxon>
        <taxon>Pezizomycotina</taxon>
        <taxon>Sordariomycetes</taxon>
        <taxon>Hypocreomycetidae</taxon>
        <taxon>Hypocreales</taxon>
        <taxon>Nectriaceae</taxon>
        <taxon>Fusarium</taxon>
        <taxon>Fusarium oxysporum species complex</taxon>
    </lineage>
</organism>
<name>X0KNR6_FUSOX</name>
<evidence type="ECO:0000256" key="1">
    <source>
        <dbReference type="SAM" id="MobiDB-lite"/>
    </source>
</evidence>
<reference evidence="2" key="1">
    <citation type="submission" date="2011-11" db="EMBL/GenBank/DDBJ databases">
        <title>The Genome Sequence of Fusarium oxysporum Cotton.</title>
        <authorList>
            <consortium name="The Broad Institute Genome Sequencing Platform"/>
            <person name="Ma L.-J."/>
            <person name="Gale L.R."/>
            <person name="Schwartz D.C."/>
            <person name="Zhou S."/>
            <person name="Corby-Kistler H."/>
            <person name="Young S.K."/>
            <person name="Zeng Q."/>
            <person name="Gargeya S."/>
            <person name="Fitzgerald M."/>
            <person name="Haas B."/>
            <person name="Abouelleil A."/>
            <person name="Alvarado L."/>
            <person name="Arachchi H.M."/>
            <person name="Berlin A."/>
            <person name="Brown A."/>
            <person name="Chapman S.B."/>
            <person name="Chen Z."/>
            <person name="Dunbar C."/>
            <person name="Freedman E."/>
            <person name="Gearin G."/>
            <person name="Goldberg J."/>
            <person name="Griggs A."/>
            <person name="Gujja S."/>
            <person name="Heiman D."/>
            <person name="Howarth C."/>
            <person name="Larson L."/>
            <person name="Lui A."/>
            <person name="MacDonald P.J.P."/>
            <person name="Montmayeur A."/>
            <person name="Murphy C."/>
            <person name="Neiman D."/>
            <person name="Pearson M."/>
            <person name="Priest M."/>
            <person name="Roberts A."/>
            <person name="Saif S."/>
            <person name="Shea T."/>
            <person name="Shenoy N."/>
            <person name="Sisk P."/>
            <person name="Stolte C."/>
            <person name="Sykes S."/>
            <person name="Wortman J."/>
            <person name="Nusbaum C."/>
            <person name="Birren B."/>
        </authorList>
    </citation>
    <scope>NUCLEOTIDE SEQUENCE [LARGE SCALE GENOMIC DNA]</scope>
    <source>
        <strain evidence="2">25433</strain>
    </source>
</reference>
<gene>
    <name evidence="2" type="ORF">FOTG_16433</name>
</gene>
<dbReference type="Proteomes" id="UP000030701">
    <property type="component" value="Unassembled WGS sequence"/>
</dbReference>
<dbReference type="EMBL" id="JH658028">
    <property type="protein sequence ID" value="EXM15218.1"/>
    <property type="molecule type" value="Genomic_DNA"/>
</dbReference>
<sequence length="231" mass="25738">MTAHPQARAHNNERSVPNHDGGCGSKRRKDWDTEQPTIQNTACASDVRDTQHAFKRVKTGRDSSQPLGSGRLHPSVDNEGKVITEEGDEGIEETIPVSENRERRPSSPQPILEDFEKFQEMVAKHNSLRDMARRELRERYAPAPRDAGPVTPTAPQSDEYDSLSNNDMQQLNMSSSTVEDEHTHHSRHYPGKLDTTAASQESFDGEWLDNIDPALWPDGNPAIHNPGSGSL</sequence>
<feature type="compositionally biased region" description="Polar residues" evidence="1">
    <location>
        <begin position="162"/>
        <end position="177"/>
    </location>
</feature>
<dbReference type="OrthoDB" id="5048593at2759"/>
<feature type="compositionally biased region" description="Polar residues" evidence="1">
    <location>
        <begin position="34"/>
        <end position="43"/>
    </location>
</feature>
<dbReference type="AlphaFoldDB" id="X0KNR6"/>
<protein>
    <submittedName>
        <fullName evidence="2">Uncharacterized protein</fullName>
    </submittedName>
</protein>
<reference evidence="2" key="2">
    <citation type="submission" date="2012-05" db="EMBL/GenBank/DDBJ databases">
        <title>The Genome Annotation of Fusarium oxysporum Cotton.</title>
        <authorList>
            <consortium name="The Broad Institute Genomics Platform"/>
            <person name="Ma L.-J."/>
            <person name="Corby-Kistler H."/>
            <person name="Broz K."/>
            <person name="Gale L.R."/>
            <person name="Jonkers W."/>
            <person name="O'Donnell K."/>
            <person name="Ploetz R."/>
            <person name="Steinberg C."/>
            <person name="Schwartz D.C."/>
            <person name="VanEtten H."/>
            <person name="Zhou S."/>
            <person name="Young S.K."/>
            <person name="Zeng Q."/>
            <person name="Gargeya S."/>
            <person name="Fitzgerald M."/>
            <person name="Abouelleil A."/>
            <person name="Alvarado L."/>
            <person name="Chapman S.B."/>
            <person name="Gainer-Dewar J."/>
            <person name="Goldberg J."/>
            <person name="Griggs A."/>
            <person name="Gujja S."/>
            <person name="Hansen M."/>
            <person name="Howarth C."/>
            <person name="Imamovic A."/>
            <person name="Ireland A."/>
            <person name="Larimer J."/>
            <person name="McCowan C."/>
            <person name="Murphy C."/>
            <person name="Pearson M."/>
            <person name="Poon T.W."/>
            <person name="Priest M."/>
            <person name="Roberts A."/>
            <person name="Saif S."/>
            <person name="Shea T."/>
            <person name="Sykes S."/>
            <person name="Wortman J."/>
            <person name="Nusbaum C."/>
            <person name="Birren B."/>
        </authorList>
    </citation>
    <scope>NUCLEOTIDE SEQUENCE</scope>
    <source>
        <strain evidence="2">25433</strain>
    </source>
</reference>